<accession>M4RIS5</accession>
<evidence type="ECO:0008006" key="3">
    <source>
        <dbReference type="Google" id="ProtNLM"/>
    </source>
</evidence>
<evidence type="ECO:0000313" key="1">
    <source>
        <dbReference type="EMBL" id="AGH42074.1"/>
    </source>
</evidence>
<dbReference type="HOGENOM" id="CLU_3096137_0_0_11"/>
<keyword evidence="2" id="KW-1185">Reference proteome</keyword>
<dbReference type="Proteomes" id="UP000011835">
    <property type="component" value="Chromosome"/>
</dbReference>
<dbReference type="PATRIC" id="fig|1254439.12.peg.1799"/>
<name>M4RIS5_9BIFI</name>
<dbReference type="KEGG" id="btp:D805_1807"/>
<gene>
    <name evidence="1" type="ORF">D805_1807</name>
</gene>
<sequence>MYSYSNVQSHYYDHSSTANTTWSGWKKAGTSANARQFVGTHPATAYWDCRG</sequence>
<dbReference type="AlphaFoldDB" id="M4RIS5"/>
<organism evidence="1 2">
    <name type="scientific">Bifidobacterium thermophilum RBL67</name>
    <dbReference type="NCBI Taxonomy" id="1254439"/>
    <lineage>
        <taxon>Bacteria</taxon>
        <taxon>Bacillati</taxon>
        <taxon>Actinomycetota</taxon>
        <taxon>Actinomycetes</taxon>
        <taxon>Bifidobacteriales</taxon>
        <taxon>Bifidobacteriaceae</taxon>
        <taxon>Bifidobacterium</taxon>
    </lineage>
</organism>
<dbReference type="EMBL" id="CP004346">
    <property type="protein sequence ID" value="AGH42074.1"/>
    <property type="molecule type" value="Genomic_DNA"/>
</dbReference>
<evidence type="ECO:0000313" key="2">
    <source>
        <dbReference type="Proteomes" id="UP000011835"/>
    </source>
</evidence>
<reference evidence="1 2" key="1">
    <citation type="journal article" date="2013" name="Genome Announc.">
        <title>Complete Genome Sequence of the Probiotic Bifidobacterium thermophilum Strain RBL67.</title>
        <authorList>
            <person name="Jans C."/>
            <person name="Lacroix C."/>
            <person name="Follador R."/>
            <person name="Stevens M.J."/>
        </authorList>
    </citation>
    <scope>NUCLEOTIDE SEQUENCE [LARGE SCALE GENOMIC DNA]</scope>
    <source>
        <strain evidence="1 2">RBL67</strain>
    </source>
</reference>
<protein>
    <recommendedName>
        <fullName evidence="3">Lactococcin 972 family bacteriocin</fullName>
    </recommendedName>
</protein>
<proteinExistence type="predicted"/>